<comment type="caution">
    <text evidence="2">The sequence shown here is derived from an EMBL/GenBank/DDBJ whole genome shotgun (WGS) entry which is preliminary data.</text>
</comment>
<dbReference type="OrthoDB" id="10634508at2759"/>
<dbReference type="Proteomes" id="UP000807716">
    <property type="component" value="Unassembled WGS sequence"/>
</dbReference>
<feature type="compositionally biased region" description="Basic and acidic residues" evidence="1">
    <location>
        <begin position="378"/>
        <end position="403"/>
    </location>
</feature>
<feature type="region of interest" description="Disordered" evidence="1">
    <location>
        <begin position="325"/>
        <end position="429"/>
    </location>
</feature>
<feature type="region of interest" description="Disordered" evidence="1">
    <location>
        <begin position="453"/>
        <end position="630"/>
    </location>
</feature>
<evidence type="ECO:0000313" key="2">
    <source>
        <dbReference type="EMBL" id="KAG0261193.1"/>
    </source>
</evidence>
<protein>
    <submittedName>
        <fullName evidence="2">Uncharacterized protein</fullName>
    </submittedName>
</protein>
<organism evidence="2 3">
    <name type="scientific">Actinomortierella ambigua</name>
    <dbReference type="NCBI Taxonomy" id="1343610"/>
    <lineage>
        <taxon>Eukaryota</taxon>
        <taxon>Fungi</taxon>
        <taxon>Fungi incertae sedis</taxon>
        <taxon>Mucoromycota</taxon>
        <taxon>Mortierellomycotina</taxon>
        <taxon>Mortierellomycetes</taxon>
        <taxon>Mortierellales</taxon>
        <taxon>Mortierellaceae</taxon>
        <taxon>Actinomortierella</taxon>
    </lineage>
</organism>
<sequence length="630" mass="68725">MLVFDSLDMPYVTRFNPSVAINATHSTKPDWWNAVISVNYRWDFKTSNIFSVPQPNNQSAVYHAFIEDGRTVGFGYLNTETKQMEACPTKWDLIPRPNKSFTSIHYGINTIYAIYTEGVEIGVLSLEANLTNGVNIHPMSGNSSWTPWSTAYSTCYNYIASSFGEILVLNCRDSPSTLNFVGRSTHQIYDSTTMPVDQLGVAIPGQFGNVSGVHLPDFAFIQDYNNGVYDRLHRLSSMAVDAGTLWTMYGNNALQVEGNYGADVYPIGSRDGQYDGGYKVILEVHELTLASIFINVLALIVLCGFKCFRRRYTWNDAQHVKVQNVGTDDSDEVEDGDNKDAKDGGGDGSQVDEEAAAEISQKQPENDDDPQVIVVEGKLTDDDNHEGREEGKSYIENGEKEENSGAEEISHVGNRRGAMKKQGSSRTWSGEAVPMTIIIGAAAAPAVATAALQPSLGDQPASGPSSRPESKKSGPSGTTVRQQRIVLSNHPRPTIVTMIDEGSTHDGEGANEDDDDEEPTEEWVPKPFDPQAHRSQSHPPPQPQPQPQPQPSSPARLSPHSPTTNTTFAEPSAPPAPSHIDPDMAREGVAVTTSPLDPEADDDIDGEEPPPMYEPRPTDSKLPPQPPSPL</sequence>
<gene>
    <name evidence="2" type="ORF">DFQ27_003102</name>
</gene>
<feature type="compositionally biased region" description="Polar residues" evidence="1">
    <location>
        <begin position="560"/>
        <end position="569"/>
    </location>
</feature>
<reference evidence="2" key="1">
    <citation type="journal article" date="2020" name="Fungal Divers.">
        <title>Resolving the Mortierellaceae phylogeny through synthesis of multi-gene phylogenetics and phylogenomics.</title>
        <authorList>
            <person name="Vandepol N."/>
            <person name="Liber J."/>
            <person name="Desiro A."/>
            <person name="Na H."/>
            <person name="Kennedy M."/>
            <person name="Barry K."/>
            <person name="Grigoriev I.V."/>
            <person name="Miller A.N."/>
            <person name="O'Donnell K."/>
            <person name="Stajich J.E."/>
            <person name="Bonito G."/>
        </authorList>
    </citation>
    <scope>NUCLEOTIDE SEQUENCE</scope>
    <source>
        <strain evidence="2">BC1065</strain>
    </source>
</reference>
<name>A0A9P6U6G6_9FUNG</name>
<dbReference type="AlphaFoldDB" id="A0A9P6U6G6"/>
<accession>A0A9P6U6G6</accession>
<evidence type="ECO:0000313" key="3">
    <source>
        <dbReference type="Proteomes" id="UP000807716"/>
    </source>
</evidence>
<keyword evidence="3" id="KW-1185">Reference proteome</keyword>
<feature type="compositionally biased region" description="Basic and acidic residues" evidence="1">
    <location>
        <begin position="336"/>
        <end position="345"/>
    </location>
</feature>
<dbReference type="EMBL" id="JAAAJB010000224">
    <property type="protein sequence ID" value="KAG0261193.1"/>
    <property type="molecule type" value="Genomic_DNA"/>
</dbReference>
<feature type="compositionally biased region" description="Acidic residues" evidence="1">
    <location>
        <begin position="509"/>
        <end position="521"/>
    </location>
</feature>
<feature type="compositionally biased region" description="Pro residues" evidence="1">
    <location>
        <begin position="538"/>
        <end position="552"/>
    </location>
</feature>
<evidence type="ECO:0000256" key="1">
    <source>
        <dbReference type="SAM" id="MobiDB-lite"/>
    </source>
</evidence>
<feature type="compositionally biased region" description="Acidic residues" evidence="1">
    <location>
        <begin position="598"/>
        <end position="608"/>
    </location>
</feature>
<proteinExistence type="predicted"/>
<feature type="compositionally biased region" description="Polar residues" evidence="1">
    <location>
        <begin position="462"/>
        <end position="486"/>
    </location>
</feature>